<organism evidence="3 4">
    <name type="scientific">Testicularia cyperi</name>
    <dbReference type="NCBI Taxonomy" id="1882483"/>
    <lineage>
        <taxon>Eukaryota</taxon>
        <taxon>Fungi</taxon>
        <taxon>Dikarya</taxon>
        <taxon>Basidiomycota</taxon>
        <taxon>Ustilaginomycotina</taxon>
        <taxon>Ustilaginomycetes</taxon>
        <taxon>Ustilaginales</taxon>
        <taxon>Anthracoideaceae</taxon>
        <taxon>Testicularia</taxon>
    </lineage>
</organism>
<reference evidence="3 4" key="1">
    <citation type="journal article" date="2018" name="Mol. Biol. Evol.">
        <title>Broad Genomic Sampling Reveals a Smut Pathogenic Ancestry of the Fungal Clade Ustilaginomycotina.</title>
        <authorList>
            <person name="Kijpornyongpan T."/>
            <person name="Mondo S.J."/>
            <person name="Barry K."/>
            <person name="Sandor L."/>
            <person name="Lee J."/>
            <person name="Lipzen A."/>
            <person name="Pangilinan J."/>
            <person name="LaButti K."/>
            <person name="Hainaut M."/>
            <person name="Henrissat B."/>
            <person name="Grigoriev I.V."/>
            <person name="Spatafora J.W."/>
            <person name="Aime M.C."/>
        </authorList>
    </citation>
    <scope>NUCLEOTIDE SEQUENCE [LARGE SCALE GENOMIC DNA]</scope>
    <source>
        <strain evidence="3 4">MCA 3645</strain>
    </source>
</reference>
<comment type="similarity">
    <text evidence="1">Belongs to the enoyl-CoA hydratase/isomerase family.</text>
</comment>
<evidence type="ECO:0000313" key="4">
    <source>
        <dbReference type="Proteomes" id="UP000246740"/>
    </source>
</evidence>
<dbReference type="Proteomes" id="UP000246740">
    <property type="component" value="Unassembled WGS sequence"/>
</dbReference>
<evidence type="ECO:0000256" key="2">
    <source>
        <dbReference type="SAM" id="MobiDB-lite"/>
    </source>
</evidence>
<proteinExistence type="inferred from homology"/>
<feature type="region of interest" description="Disordered" evidence="2">
    <location>
        <begin position="94"/>
        <end position="114"/>
    </location>
</feature>
<dbReference type="InParanoid" id="A0A317XR42"/>
<dbReference type="OrthoDB" id="2018133at2759"/>
<keyword evidence="4" id="KW-1185">Reference proteome</keyword>
<dbReference type="InterPro" id="IPR029045">
    <property type="entry name" value="ClpP/crotonase-like_dom_sf"/>
</dbReference>
<dbReference type="SUPFAM" id="SSF52096">
    <property type="entry name" value="ClpP/crotonase"/>
    <property type="match status" value="1"/>
</dbReference>
<dbReference type="PANTHER" id="PTHR43802">
    <property type="entry name" value="ENOYL-COA HYDRATASE"/>
    <property type="match status" value="1"/>
</dbReference>
<dbReference type="STRING" id="1882483.A0A317XR42"/>
<dbReference type="AlphaFoldDB" id="A0A317XR42"/>
<evidence type="ECO:0000313" key="3">
    <source>
        <dbReference type="EMBL" id="PWZ00360.1"/>
    </source>
</evidence>
<dbReference type="Pfam" id="PF00378">
    <property type="entry name" value="ECH_1"/>
    <property type="match status" value="2"/>
</dbReference>
<name>A0A317XR42_9BASI</name>
<dbReference type="CDD" id="cd06558">
    <property type="entry name" value="crotonase-like"/>
    <property type="match status" value="1"/>
</dbReference>
<gene>
    <name evidence="3" type="ORF">BCV70DRAFT_199648</name>
</gene>
<dbReference type="EMBL" id="KZ819192">
    <property type="protein sequence ID" value="PWZ00360.1"/>
    <property type="molecule type" value="Genomic_DNA"/>
</dbReference>
<feature type="compositionally biased region" description="Low complexity" evidence="2">
    <location>
        <begin position="95"/>
        <end position="109"/>
    </location>
</feature>
<dbReference type="Gene3D" id="3.90.226.10">
    <property type="entry name" value="2-enoyl-CoA Hydratase, Chain A, domain 1"/>
    <property type="match status" value="1"/>
</dbReference>
<evidence type="ECO:0000256" key="1">
    <source>
        <dbReference type="ARBA" id="ARBA00005254"/>
    </source>
</evidence>
<dbReference type="PANTHER" id="PTHR43802:SF1">
    <property type="entry name" value="IP11341P-RELATED"/>
    <property type="match status" value="1"/>
</dbReference>
<dbReference type="InterPro" id="IPR001753">
    <property type="entry name" value="Enoyl-CoA_hydra/iso"/>
</dbReference>
<accession>A0A317XR42</accession>
<protein>
    <submittedName>
        <fullName evidence="3">ClpP/crotonase</fullName>
    </submittedName>
</protein>
<sequence length="318" mass="33531">MGKQAESLGSGKVRLTYHNVPSSRQQASQIMVCTIDRPERRNAVDGETAAALYEAFVRFGNDPSLSVAILTGAGGNFCAGADLKAIFDGFTANQASSSTSAGSTRPSGSNLLDTDMDAPGPMGVTRLVMNKPVIAAISGYAVAGGIELAAWCDLRVACAETAKLGVLCRLRGVPLIDGGTVRLPALVGLSRASDLILTGRLVDAKEAQSMGLINYSVHGGPDKVLQRAIEAATLLTQHPRTCMLNDRASMLSATLGLEQGDSNTVKTLSDPREPDFRLKGAMRQAMQEEFRLGLDSLAQLQTQGAVGDFVNKVHKSRL</sequence>